<sequence length="226" mass="24721">MRIGWWGFGQCSAHGVPLAQKCLPHSLRSRTDASVRNSLAERGSYIQTLINLSASVPRAYSHDDPMRASSVMGQGEKRWEGRTRAPPSAVIPESTQFAANTGDWFQGVARAGAKHLPASDYPLLALVVDLPEERPDPILDAELMGSWWHMYDPGRKPSKPYIDTYLSGPTSHASPSYDLPVSYPPSANYPLSANYPPSANASSIGRMPIISHRIGIPSSHRIIYIA</sequence>
<gene>
    <name evidence="2" type="ORF">K466DRAFT_570895</name>
</gene>
<organism evidence="2 3">
    <name type="scientific">Polyporus arcularius HHB13444</name>
    <dbReference type="NCBI Taxonomy" id="1314778"/>
    <lineage>
        <taxon>Eukaryota</taxon>
        <taxon>Fungi</taxon>
        <taxon>Dikarya</taxon>
        <taxon>Basidiomycota</taxon>
        <taxon>Agaricomycotina</taxon>
        <taxon>Agaricomycetes</taxon>
        <taxon>Polyporales</taxon>
        <taxon>Polyporaceae</taxon>
        <taxon>Polyporus</taxon>
    </lineage>
</organism>
<dbReference type="InParanoid" id="A0A5C3NLH4"/>
<evidence type="ECO:0000313" key="2">
    <source>
        <dbReference type="EMBL" id="TFK78346.1"/>
    </source>
</evidence>
<keyword evidence="3" id="KW-1185">Reference proteome</keyword>
<evidence type="ECO:0000313" key="3">
    <source>
        <dbReference type="Proteomes" id="UP000308197"/>
    </source>
</evidence>
<name>A0A5C3NLH4_9APHY</name>
<dbReference type="Proteomes" id="UP000308197">
    <property type="component" value="Unassembled WGS sequence"/>
</dbReference>
<evidence type="ECO:0000256" key="1">
    <source>
        <dbReference type="SAM" id="MobiDB-lite"/>
    </source>
</evidence>
<proteinExistence type="predicted"/>
<feature type="region of interest" description="Disordered" evidence="1">
    <location>
        <begin position="63"/>
        <end position="87"/>
    </location>
</feature>
<reference evidence="2 3" key="1">
    <citation type="journal article" date="2019" name="Nat. Ecol. Evol.">
        <title>Megaphylogeny resolves global patterns of mushroom evolution.</title>
        <authorList>
            <person name="Varga T."/>
            <person name="Krizsan K."/>
            <person name="Foldi C."/>
            <person name="Dima B."/>
            <person name="Sanchez-Garcia M."/>
            <person name="Sanchez-Ramirez S."/>
            <person name="Szollosi G.J."/>
            <person name="Szarkandi J.G."/>
            <person name="Papp V."/>
            <person name="Albert L."/>
            <person name="Andreopoulos W."/>
            <person name="Angelini C."/>
            <person name="Antonin V."/>
            <person name="Barry K.W."/>
            <person name="Bougher N.L."/>
            <person name="Buchanan P."/>
            <person name="Buyck B."/>
            <person name="Bense V."/>
            <person name="Catcheside P."/>
            <person name="Chovatia M."/>
            <person name="Cooper J."/>
            <person name="Damon W."/>
            <person name="Desjardin D."/>
            <person name="Finy P."/>
            <person name="Geml J."/>
            <person name="Haridas S."/>
            <person name="Hughes K."/>
            <person name="Justo A."/>
            <person name="Karasinski D."/>
            <person name="Kautmanova I."/>
            <person name="Kiss B."/>
            <person name="Kocsube S."/>
            <person name="Kotiranta H."/>
            <person name="LaButti K.M."/>
            <person name="Lechner B.E."/>
            <person name="Liimatainen K."/>
            <person name="Lipzen A."/>
            <person name="Lukacs Z."/>
            <person name="Mihaltcheva S."/>
            <person name="Morgado L.N."/>
            <person name="Niskanen T."/>
            <person name="Noordeloos M.E."/>
            <person name="Ohm R.A."/>
            <person name="Ortiz-Santana B."/>
            <person name="Ovrebo C."/>
            <person name="Racz N."/>
            <person name="Riley R."/>
            <person name="Savchenko A."/>
            <person name="Shiryaev A."/>
            <person name="Soop K."/>
            <person name="Spirin V."/>
            <person name="Szebenyi C."/>
            <person name="Tomsovsky M."/>
            <person name="Tulloss R.E."/>
            <person name="Uehling J."/>
            <person name="Grigoriev I.V."/>
            <person name="Vagvolgyi C."/>
            <person name="Papp T."/>
            <person name="Martin F.M."/>
            <person name="Miettinen O."/>
            <person name="Hibbett D.S."/>
            <person name="Nagy L.G."/>
        </authorList>
    </citation>
    <scope>NUCLEOTIDE SEQUENCE [LARGE SCALE GENOMIC DNA]</scope>
    <source>
        <strain evidence="2 3">HHB13444</strain>
    </source>
</reference>
<accession>A0A5C3NLH4</accession>
<protein>
    <submittedName>
        <fullName evidence="2">Uncharacterized protein</fullName>
    </submittedName>
</protein>
<dbReference type="AlphaFoldDB" id="A0A5C3NLH4"/>
<dbReference type="EMBL" id="ML212602">
    <property type="protein sequence ID" value="TFK78346.1"/>
    <property type="molecule type" value="Genomic_DNA"/>
</dbReference>